<evidence type="ECO:0000256" key="1">
    <source>
        <dbReference type="ARBA" id="ARBA00022536"/>
    </source>
</evidence>
<dbReference type="EMBL" id="JH432157">
    <property type="status" value="NOT_ANNOTATED_CDS"/>
    <property type="molecule type" value="Genomic_DNA"/>
</dbReference>
<feature type="binding site" evidence="9">
    <location>
        <position position="152"/>
    </location>
    <ligand>
        <name>Zn(2+)</name>
        <dbReference type="ChEBI" id="CHEBI:29105"/>
        <note>catalytic</note>
    </ligand>
</feature>
<dbReference type="PROSITE" id="PS00022">
    <property type="entry name" value="EGF_1"/>
    <property type="match status" value="1"/>
</dbReference>
<dbReference type="Proteomes" id="UP000014500">
    <property type="component" value="Unassembled WGS sequence"/>
</dbReference>
<protein>
    <recommendedName>
        <fullName evidence="14">Metalloendopeptidase</fullName>
    </recommendedName>
</protein>
<evidence type="ECO:0000256" key="3">
    <source>
        <dbReference type="ARBA" id="ARBA00022723"/>
    </source>
</evidence>
<organism evidence="12 13">
    <name type="scientific">Strigamia maritima</name>
    <name type="common">European centipede</name>
    <name type="synonym">Geophilus maritimus</name>
    <dbReference type="NCBI Taxonomy" id="126957"/>
    <lineage>
        <taxon>Eukaryota</taxon>
        <taxon>Metazoa</taxon>
        <taxon>Ecdysozoa</taxon>
        <taxon>Arthropoda</taxon>
        <taxon>Myriapoda</taxon>
        <taxon>Chilopoda</taxon>
        <taxon>Pleurostigmophora</taxon>
        <taxon>Geophilomorpha</taxon>
        <taxon>Linotaeniidae</taxon>
        <taxon>Strigamia</taxon>
    </lineage>
</organism>
<feature type="binding site" evidence="9">
    <location>
        <position position="162"/>
    </location>
    <ligand>
        <name>Zn(2+)</name>
        <dbReference type="ChEBI" id="CHEBI:29105"/>
        <note>catalytic</note>
    </ligand>
</feature>
<dbReference type="CDD" id="cd04280">
    <property type="entry name" value="ZnMc_astacin_like"/>
    <property type="match status" value="1"/>
</dbReference>
<dbReference type="InterPro" id="IPR001506">
    <property type="entry name" value="Peptidase_M12A"/>
</dbReference>
<dbReference type="PANTHER" id="PTHR10127:SF780">
    <property type="entry name" value="METALLOENDOPEPTIDASE"/>
    <property type="match status" value="1"/>
</dbReference>
<dbReference type="CDD" id="cd00054">
    <property type="entry name" value="EGF_CA"/>
    <property type="match status" value="1"/>
</dbReference>
<feature type="binding site" evidence="9">
    <location>
        <position position="156"/>
    </location>
    <ligand>
        <name>Zn(2+)</name>
        <dbReference type="ChEBI" id="CHEBI:29105"/>
        <note>catalytic</note>
    </ligand>
</feature>
<evidence type="ECO:0000256" key="8">
    <source>
        <dbReference type="PROSITE-ProRule" id="PRU00059"/>
    </source>
</evidence>
<dbReference type="InterPro" id="IPR000859">
    <property type="entry name" value="CUB_dom"/>
</dbReference>
<evidence type="ECO:0000259" key="10">
    <source>
        <dbReference type="PROSITE" id="PS01180"/>
    </source>
</evidence>
<dbReference type="PhylomeDB" id="T1JFF3"/>
<keyword evidence="2 9" id="KW-0645">Protease</keyword>
<evidence type="ECO:0000259" key="11">
    <source>
        <dbReference type="PROSITE" id="PS51864"/>
    </source>
</evidence>
<evidence type="ECO:0000313" key="13">
    <source>
        <dbReference type="Proteomes" id="UP000014500"/>
    </source>
</evidence>
<feature type="active site" evidence="9">
    <location>
        <position position="153"/>
    </location>
</feature>
<dbReference type="Pfam" id="PF01400">
    <property type="entry name" value="Astacin"/>
    <property type="match status" value="1"/>
</dbReference>
<dbReference type="InterPro" id="IPR034035">
    <property type="entry name" value="Astacin-like_dom"/>
</dbReference>
<dbReference type="EnsemblMetazoa" id="SMAR012567-RA">
    <property type="protein sequence ID" value="SMAR012567-PA"/>
    <property type="gene ID" value="SMAR012567"/>
</dbReference>
<evidence type="ECO:0000256" key="2">
    <source>
        <dbReference type="ARBA" id="ARBA00022670"/>
    </source>
</evidence>
<evidence type="ECO:0000256" key="4">
    <source>
        <dbReference type="ARBA" id="ARBA00022801"/>
    </source>
</evidence>
<evidence type="ECO:0000256" key="5">
    <source>
        <dbReference type="ARBA" id="ARBA00022833"/>
    </source>
</evidence>
<dbReference type="PANTHER" id="PTHR10127">
    <property type="entry name" value="DISCOIDIN, CUB, EGF, LAMININ , AND ZINC METALLOPROTEASE DOMAIN CONTAINING"/>
    <property type="match status" value="1"/>
</dbReference>
<dbReference type="InterPro" id="IPR006026">
    <property type="entry name" value="Peptidase_Metallo"/>
</dbReference>
<dbReference type="GO" id="GO:0006508">
    <property type="term" value="P:proteolysis"/>
    <property type="evidence" value="ECO:0007669"/>
    <property type="project" value="UniProtKB-KW"/>
</dbReference>
<dbReference type="Gene3D" id="3.40.390.10">
    <property type="entry name" value="Collagenase (Catalytic Domain)"/>
    <property type="match status" value="1"/>
</dbReference>
<dbReference type="AlphaFoldDB" id="T1JFF3"/>
<dbReference type="InterPro" id="IPR035914">
    <property type="entry name" value="Sperma_CUB_dom_sf"/>
</dbReference>
<comment type="caution">
    <text evidence="8">Lacks conserved residue(s) required for the propagation of feature annotation.</text>
</comment>
<keyword evidence="1" id="KW-0245">EGF-like domain</keyword>
<dbReference type="Gene3D" id="2.60.120.290">
    <property type="entry name" value="Spermadhesin, CUB domain"/>
    <property type="match status" value="1"/>
</dbReference>
<evidence type="ECO:0000256" key="7">
    <source>
        <dbReference type="ARBA" id="ARBA00023157"/>
    </source>
</evidence>
<feature type="disulfide bond" evidence="9">
    <location>
        <begin position="97"/>
        <end position="119"/>
    </location>
</feature>
<dbReference type="PROSITE" id="PS01186">
    <property type="entry name" value="EGF_2"/>
    <property type="match status" value="1"/>
</dbReference>
<comment type="cofactor">
    <cofactor evidence="9">
        <name>Zn(2+)</name>
        <dbReference type="ChEBI" id="CHEBI:29105"/>
    </cofactor>
    <text evidence="9">Binds 1 zinc ion per subunit.</text>
</comment>
<keyword evidence="4 9" id="KW-0378">Hydrolase</keyword>
<keyword evidence="5 9" id="KW-0862">Zinc</keyword>
<keyword evidence="7 9" id="KW-1015">Disulfide bond</keyword>
<dbReference type="STRING" id="126957.T1JFF3"/>
<dbReference type="GO" id="GO:0004222">
    <property type="term" value="F:metalloendopeptidase activity"/>
    <property type="evidence" value="ECO:0007669"/>
    <property type="project" value="UniProtKB-UniRule"/>
</dbReference>
<evidence type="ECO:0008006" key="14">
    <source>
        <dbReference type="Google" id="ProtNLM"/>
    </source>
</evidence>
<evidence type="ECO:0000256" key="6">
    <source>
        <dbReference type="ARBA" id="ARBA00023049"/>
    </source>
</evidence>
<keyword evidence="3 9" id="KW-0479">Metal-binding</keyword>
<reference evidence="13" key="1">
    <citation type="submission" date="2011-05" db="EMBL/GenBank/DDBJ databases">
        <authorList>
            <person name="Richards S.R."/>
            <person name="Qu J."/>
            <person name="Jiang H."/>
            <person name="Jhangiani S.N."/>
            <person name="Agravi P."/>
            <person name="Goodspeed R."/>
            <person name="Gross S."/>
            <person name="Mandapat C."/>
            <person name="Jackson L."/>
            <person name="Mathew T."/>
            <person name="Pu L."/>
            <person name="Thornton R."/>
            <person name="Saada N."/>
            <person name="Wilczek-Boney K.B."/>
            <person name="Lee S."/>
            <person name="Kovar C."/>
            <person name="Wu Y."/>
            <person name="Scherer S.E."/>
            <person name="Worley K.C."/>
            <person name="Muzny D.M."/>
            <person name="Gibbs R."/>
        </authorList>
    </citation>
    <scope>NUCLEOTIDE SEQUENCE</scope>
    <source>
        <strain evidence="13">Brora</strain>
    </source>
</reference>
<dbReference type="SUPFAM" id="SSF55486">
    <property type="entry name" value="Metalloproteases ('zincins'), catalytic domain"/>
    <property type="match status" value="1"/>
</dbReference>
<dbReference type="CDD" id="cd00041">
    <property type="entry name" value="CUB"/>
    <property type="match status" value="1"/>
</dbReference>
<evidence type="ECO:0000256" key="9">
    <source>
        <dbReference type="PROSITE-ProRule" id="PRU01211"/>
    </source>
</evidence>
<evidence type="ECO:0000313" key="12">
    <source>
        <dbReference type="EnsemblMetazoa" id="SMAR012567-PA"/>
    </source>
</evidence>
<dbReference type="eggNOG" id="KOG3714">
    <property type="taxonomic scope" value="Eukaryota"/>
</dbReference>
<dbReference type="HOGENOM" id="CLU_017286_1_5_1"/>
<dbReference type="PROSITE" id="PS51864">
    <property type="entry name" value="ASTACIN"/>
    <property type="match status" value="1"/>
</dbReference>
<dbReference type="InterPro" id="IPR000742">
    <property type="entry name" value="EGF"/>
</dbReference>
<dbReference type="Pfam" id="PF00431">
    <property type="entry name" value="CUB"/>
    <property type="match status" value="1"/>
</dbReference>
<feature type="domain" description="Peptidase M12A" evidence="11">
    <location>
        <begin position="12"/>
        <end position="254"/>
    </location>
</feature>
<name>T1JFF3_STRMM</name>
<dbReference type="SUPFAM" id="SSF49854">
    <property type="entry name" value="Spermadhesin, CUB domain"/>
    <property type="match status" value="1"/>
</dbReference>
<dbReference type="GO" id="GO:0008270">
    <property type="term" value="F:zinc ion binding"/>
    <property type="evidence" value="ECO:0007669"/>
    <property type="project" value="UniProtKB-UniRule"/>
</dbReference>
<dbReference type="PROSITE" id="PS01180">
    <property type="entry name" value="CUB"/>
    <property type="match status" value="1"/>
</dbReference>
<sequence length="391" mass="45062">MIMDDEQLEDIEGLIDTRKGKHDEKYRWPNALNKIFFSRIKLCQTVLQLWKEFSTGEDNSCVRFVEVGIQLQRTASHIQEIERVKKFIFFIEICEICYSHVGRAFFKKQGQVISIGPGCTSVNNRRKTLELMHRLNRAFYILHFTQIGTVAHEIGHALGFHHEQSRPDRDDYVVVLDRNINRTMMHNFRKESVVSDHGVGYDMGSVMHYGIHGFSINGKNTLVTKDPFKHFLIGQRESLSFADIKLANLMYKCGGNDANNLKLIRITITKRDNQTDKCGNLRCNNGGFVNGNCRCVCPPGFSGANCQRGRATPEAVLTCGEAVNRPTTIRSPNYPRNYPKNSKCVWVITAPIGRKVRAQFKNFEMMRRWEGKNRCVWDIFEFRYVNLHDGI</sequence>
<proteinExistence type="predicted"/>
<keyword evidence="13" id="KW-1185">Reference proteome</keyword>
<reference evidence="12" key="2">
    <citation type="submission" date="2015-02" db="UniProtKB">
        <authorList>
            <consortium name="EnsemblMetazoa"/>
        </authorList>
    </citation>
    <scope>IDENTIFICATION</scope>
</reference>
<dbReference type="SMART" id="SM00235">
    <property type="entry name" value="ZnMc"/>
    <property type="match status" value="1"/>
</dbReference>
<dbReference type="InterPro" id="IPR024079">
    <property type="entry name" value="MetalloPept_cat_dom_sf"/>
</dbReference>
<feature type="domain" description="CUB" evidence="10">
    <location>
        <begin position="306"/>
        <end position="391"/>
    </location>
</feature>
<accession>T1JFF3</accession>
<keyword evidence="6 9" id="KW-0482">Metalloprotease</keyword>